<dbReference type="GO" id="GO:0008483">
    <property type="term" value="F:transaminase activity"/>
    <property type="evidence" value="ECO:0007669"/>
    <property type="project" value="UniProtKB-KW"/>
</dbReference>
<dbReference type="EMBL" id="JBFRYB010000001">
    <property type="protein sequence ID" value="MEX1665630.1"/>
    <property type="molecule type" value="Genomic_DNA"/>
</dbReference>
<dbReference type="PROSITE" id="PS00105">
    <property type="entry name" value="AA_TRANSFER_CLASS_1"/>
    <property type="match status" value="1"/>
</dbReference>
<evidence type="ECO:0000256" key="3">
    <source>
        <dbReference type="RuleBase" id="RU000481"/>
    </source>
</evidence>
<comment type="caution">
    <text evidence="5">The sequence shown here is derived from an EMBL/GenBank/DDBJ whole genome shotgun (WGS) entry which is preliminary data.</text>
</comment>
<dbReference type="InterPro" id="IPR015424">
    <property type="entry name" value="PyrdxlP-dep_Trfase"/>
</dbReference>
<comment type="cofactor">
    <cofactor evidence="1 3">
        <name>pyridoxal 5'-phosphate</name>
        <dbReference type="ChEBI" id="CHEBI:597326"/>
    </cofactor>
</comment>
<name>A0ABV3TWK4_9GAMM</name>
<dbReference type="PANTHER" id="PTHR42885">
    <property type="entry name" value="HISTIDINOL-PHOSPHATE AMINOTRANSFERASE-RELATED"/>
    <property type="match status" value="1"/>
</dbReference>
<keyword evidence="3 5" id="KW-0032">Aminotransferase</keyword>
<sequence>MMDASQGVPKHGGDPRHIPAADAGVLMLDLATGVNPWGWPVPAPPIACYSKLPYFNEGLQRVAATYYGVPQECLLATAGSQAVIQQLPFLAASGRVLLSAVGYEEHRYRWELAGHDVVEFHRYDRDAIAKQIRRDAVQHLVLISPNNPSADQLDVDDLRYWRSLLPEEGMLVVDQAFADANPESDVSALAGDRGIVLLRSVGKFFGLPGLRLGFVIAAPALLAELDKHLGPWAVSGVAQWLGERALADQAWQQKMVAKLADASEAQAELLVATFKDYGVRCVATALFVTLIMPLQRAEVLQMACYRAGLSVRLYRCGDTGFIRWGLAADINELRLRLRQLNLSSLVA</sequence>
<dbReference type="Proteomes" id="UP001557484">
    <property type="component" value="Unassembled WGS sequence"/>
</dbReference>
<dbReference type="EC" id="2.6.1.-" evidence="3"/>
<evidence type="ECO:0000259" key="4">
    <source>
        <dbReference type="Pfam" id="PF00155"/>
    </source>
</evidence>
<evidence type="ECO:0000313" key="5">
    <source>
        <dbReference type="EMBL" id="MEX1665630.1"/>
    </source>
</evidence>
<evidence type="ECO:0000313" key="6">
    <source>
        <dbReference type="Proteomes" id="UP001557484"/>
    </source>
</evidence>
<accession>A0ABV3TWK4</accession>
<dbReference type="InterPro" id="IPR015422">
    <property type="entry name" value="PyrdxlP-dep_Trfase_small"/>
</dbReference>
<evidence type="ECO:0000256" key="1">
    <source>
        <dbReference type="ARBA" id="ARBA00001933"/>
    </source>
</evidence>
<dbReference type="InterPro" id="IPR015421">
    <property type="entry name" value="PyrdxlP-dep_Trfase_major"/>
</dbReference>
<dbReference type="SUPFAM" id="SSF53383">
    <property type="entry name" value="PLP-dependent transferases"/>
    <property type="match status" value="1"/>
</dbReference>
<gene>
    <name evidence="5" type="ORF">AB4875_09010</name>
</gene>
<evidence type="ECO:0000256" key="2">
    <source>
        <dbReference type="ARBA" id="ARBA00022898"/>
    </source>
</evidence>
<dbReference type="Gene3D" id="3.90.1150.10">
    <property type="entry name" value="Aspartate Aminotransferase, domain 1"/>
    <property type="match status" value="1"/>
</dbReference>
<dbReference type="InterPro" id="IPR004839">
    <property type="entry name" value="Aminotransferase_I/II_large"/>
</dbReference>
<keyword evidence="2" id="KW-0663">Pyridoxal phosphate</keyword>
<dbReference type="Pfam" id="PF00155">
    <property type="entry name" value="Aminotran_1_2"/>
    <property type="match status" value="1"/>
</dbReference>
<dbReference type="RefSeq" id="WP_368375731.1">
    <property type="nucleotide sequence ID" value="NZ_JBFRYB010000001.1"/>
</dbReference>
<dbReference type="PANTHER" id="PTHR42885:SF1">
    <property type="entry name" value="THREONINE-PHOSPHATE DECARBOXYLASE"/>
    <property type="match status" value="1"/>
</dbReference>
<dbReference type="CDD" id="cd00609">
    <property type="entry name" value="AAT_like"/>
    <property type="match status" value="1"/>
</dbReference>
<organism evidence="5 6">
    <name type="scientific">Zhongshania arctica</name>
    <dbReference type="NCBI Taxonomy" id="3238302"/>
    <lineage>
        <taxon>Bacteria</taxon>
        <taxon>Pseudomonadati</taxon>
        <taxon>Pseudomonadota</taxon>
        <taxon>Gammaproteobacteria</taxon>
        <taxon>Cellvibrionales</taxon>
        <taxon>Spongiibacteraceae</taxon>
        <taxon>Zhongshania</taxon>
    </lineage>
</organism>
<dbReference type="Gene3D" id="3.40.640.10">
    <property type="entry name" value="Type I PLP-dependent aspartate aminotransferase-like (Major domain)"/>
    <property type="match status" value="1"/>
</dbReference>
<dbReference type="InterPro" id="IPR004838">
    <property type="entry name" value="NHTrfase_class1_PyrdxlP-BS"/>
</dbReference>
<proteinExistence type="inferred from homology"/>
<comment type="similarity">
    <text evidence="3">Belongs to the class-I pyridoxal-phosphate-dependent aminotransferase family.</text>
</comment>
<feature type="domain" description="Aminotransferase class I/classII large" evidence="4">
    <location>
        <begin position="64"/>
        <end position="297"/>
    </location>
</feature>
<keyword evidence="6" id="KW-1185">Reference proteome</keyword>
<protein>
    <recommendedName>
        <fullName evidence="3">Aminotransferase</fullName>
        <ecNumber evidence="3">2.6.1.-</ecNumber>
    </recommendedName>
</protein>
<keyword evidence="3" id="KW-0808">Transferase</keyword>
<reference evidence="5 6" key="1">
    <citation type="journal article" date="2011" name="Int. J. Syst. Evol. Microbiol.">
        <title>Zhongshania antarctica gen. nov., sp. nov. and Zhongshania guokunii sp. nov., gammaproteobacteria respectively isolated from coastal attached (fast) ice and surface seawater of the Antarctic.</title>
        <authorList>
            <person name="Li H.J."/>
            <person name="Zhang X.Y."/>
            <person name="Chen C.X."/>
            <person name="Zhang Y.J."/>
            <person name="Gao Z.M."/>
            <person name="Yu Y."/>
            <person name="Chen X.L."/>
            <person name="Chen B."/>
            <person name="Zhang Y.Z."/>
        </authorList>
    </citation>
    <scope>NUCLEOTIDE SEQUENCE [LARGE SCALE GENOMIC DNA]</scope>
    <source>
        <strain evidence="5 6">R06B22</strain>
    </source>
</reference>